<protein>
    <recommendedName>
        <fullName evidence="4">Kinetochore protein SPC25</fullName>
    </recommendedName>
</protein>
<reference evidence="2 3" key="1">
    <citation type="submission" date="2024-04" db="EMBL/GenBank/DDBJ databases">
        <title>Tritrichomonas musculus Genome.</title>
        <authorList>
            <person name="Alves-Ferreira E."/>
            <person name="Grigg M."/>
            <person name="Lorenzi H."/>
            <person name="Galac M."/>
        </authorList>
    </citation>
    <scope>NUCLEOTIDE SEQUENCE [LARGE SCALE GENOMIC DNA]</scope>
    <source>
        <strain evidence="2 3">EAF2021</strain>
    </source>
</reference>
<evidence type="ECO:0000256" key="1">
    <source>
        <dbReference type="SAM" id="Coils"/>
    </source>
</evidence>
<accession>A0ABR2KSD9</accession>
<proteinExistence type="predicted"/>
<evidence type="ECO:0000313" key="2">
    <source>
        <dbReference type="EMBL" id="KAK8894052.1"/>
    </source>
</evidence>
<evidence type="ECO:0008006" key="4">
    <source>
        <dbReference type="Google" id="ProtNLM"/>
    </source>
</evidence>
<dbReference type="Proteomes" id="UP001470230">
    <property type="component" value="Unassembled WGS sequence"/>
</dbReference>
<feature type="coiled-coil region" evidence="1">
    <location>
        <begin position="2"/>
        <end position="72"/>
    </location>
</feature>
<comment type="caution">
    <text evidence="2">The sequence shown here is derived from an EMBL/GenBank/DDBJ whole genome shotgun (WGS) entry which is preliminary data.</text>
</comment>
<evidence type="ECO:0000313" key="3">
    <source>
        <dbReference type="Proteomes" id="UP001470230"/>
    </source>
</evidence>
<gene>
    <name evidence="2" type="ORF">M9Y10_022484</name>
</gene>
<keyword evidence="3" id="KW-1185">Reference proteome</keyword>
<organism evidence="2 3">
    <name type="scientific">Tritrichomonas musculus</name>
    <dbReference type="NCBI Taxonomy" id="1915356"/>
    <lineage>
        <taxon>Eukaryota</taxon>
        <taxon>Metamonada</taxon>
        <taxon>Parabasalia</taxon>
        <taxon>Tritrichomonadida</taxon>
        <taxon>Tritrichomonadidae</taxon>
        <taxon>Tritrichomonas</taxon>
    </lineage>
</organism>
<keyword evidence="1" id="KW-0175">Coiled coil</keyword>
<name>A0ABR2KSD9_9EUKA</name>
<dbReference type="EMBL" id="JAPFFF010000003">
    <property type="protein sequence ID" value="KAK8894052.1"/>
    <property type="molecule type" value="Genomic_DNA"/>
</dbReference>
<sequence>MNDDIRLKINDLMNQLDSKQRDFDQWMDKQMENLRLMKTQQLQLKNEHENQINQMNQEKIDIKKNTEIAEADKQKYISKEKEIQAQQSQLMKEIDEIPKDFDYYKSQIYLLEMRAARLTNANIQQNEEMKKVKTALDAYEALFGVSIEIGKGTTTFNFSNPKCKVTISEMSNQYQFIEIPKELSLYQRSIMEEFNADKNLFNFISSIRSHIC</sequence>